<evidence type="ECO:0000313" key="3">
    <source>
        <dbReference type="Proteomes" id="UP000320672"/>
    </source>
</evidence>
<feature type="compositionally biased region" description="Low complexity" evidence="1">
    <location>
        <begin position="108"/>
        <end position="117"/>
    </location>
</feature>
<keyword evidence="3" id="KW-1185">Reference proteome</keyword>
<proteinExistence type="predicted"/>
<dbReference type="EMBL" id="CP036262">
    <property type="protein sequence ID" value="QDS96547.1"/>
    <property type="molecule type" value="Genomic_DNA"/>
</dbReference>
<dbReference type="Proteomes" id="UP000320672">
    <property type="component" value="Chromosome"/>
</dbReference>
<protein>
    <recommendedName>
        <fullName evidence="4">Carboxypeptidase regulatory-like domain-containing protein</fullName>
    </recommendedName>
</protein>
<reference evidence="2 3" key="1">
    <citation type="submission" date="2019-02" db="EMBL/GenBank/DDBJ databases">
        <title>Deep-cultivation of Planctomycetes and their phenomic and genomic characterization uncovers novel biology.</title>
        <authorList>
            <person name="Wiegand S."/>
            <person name="Jogler M."/>
            <person name="Boedeker C."/>
            <person name="Pinto D."/>
            <person name="Vollmers J."/>
            <person name="Rivas-Marin E."/>
            <person name="Kohn T."/>
            <person name="Peeters S.H."/>
            <person name="Heuer A."/>
            <person name="Rast P."/>
            <person name="Oberbeckmann S."/>
            <person name="Bunk B."/>
            <person name="Jeske O."/>
            <person name="Meyerdierks A."/>
            <person name="Storesund J.E."/>
            <person name="Kallscheuer N."/>
            <person name="Luecker S."/>
            <person name="Lage O.M."/>
            <person name="Pohl T."/>
            <person name="Merkel B.J."/>
            <person name="Hornburger P."/>
            <person name="Mueller R.-W."/>
            <person name="Bruemmer F."/>
            <person name="Labrenz M."/>
            <person name="Spormann A.M."/>
            <person name="Op den Camp H."/>
            <person name="Overmann J."/>
            <person name="Amann R."/>
            <person name="Jetten M.S.M."/>
            <person name="Mascher T."/>
            <person name="Medema M.H."/>
            <person name="Devos D.P."/>
            <person name="Kaster A.-K."/>
            <person name="Ovreas L."/>
            <person name="Rohde M."/>
            <person name="Galperin M.Y."/>
            <person name="Jogler C."/>
        </authorList>
    </citation>
    <scope>NUCLEOTIDE SEQUENCE [LARGE SCALE GENOMIC DNA]</scope>
    <source>
        <strain evidence="2 3">FF011L</strain>
    </source>
</reference>
<accession>A0A517MP42</accession>
<evidence type="ECO:0008006" key="4">
    <source>
        <dbReference type="Google" id="ProtNLM"/>
    </source>
</evidence>
<dbReference type="OrthoDB" id="283220at2"/>
<gene>
    <name evidence="2" type="ORF">FF011L_53590</name>
</gene>
<dbReference type="RefSeq" id="WP_145354674.1">
    <property type="nucleotide sequence ID" value="NZ_CP036262.1"/>
</dbReference>
<dbReference type="KEGG" id="rml:FF011L_53590"/>
<dbReference type="PROSITE" id="PS51257">
    <property type="entry name" value="PROKAR_LIPOPROTEIN"/>
    <property type="match status" value="1"/>
</dbReference>
<sequence>MKQQTLSNRISLLLTLFTGMAIVVTVGCGGGDMPELAEVTGTLTKKGEPMVGAQVEFYPDSEGAASYGLTDEDGNFSLAYSTGPLGAAIGTHKVTVIGGHVKGKGTSEPAAPAAVGEEAAEGTLAPVQMDGGSRTRGGGPGEVKGLTAVVTAEGENHILLEMAP</sequence>
<evidence type="ECO:0000256" key="1">
    <source>
        <dbReference type="SAM" id="MobiDB-lite"/>
    </source>
</evidence>
<organism evidence="2 3">
    <name type="scientific">Roseimaritima multifibrata</name>
    <dbReference type="NCBI Taxonomy" id="1930274"/>
    <lineage>
        <taxon>Bacteria</taxon>
        <taxon>Pseudomonadati</taxon>
        <taxon>Planctomycetota</taxon>
        <taxon>Planctomycetia</taxon>
        <taxon>Pirellulales</taxon>
        <taxon>Pirellulaceae</taxon>
        <taxon>Roseimaritima</taxon>
    </lineage>
</organism>
<dbReference type="AlphaFoldDB" id="A0A517MP42"/>
<feature type="region of interest" description="Disordered" evidence="1">
    <location>
        <begin position="105"/>
        <end position="142"/>
    </location>
</feature>
<evidence type="ECO:0000313" key="2">
    <source>
        <dbReference type="EMBL" id="QDS96547.1"/>
    </source>
</evidence>
<name>A0A517MP42_9BACT</name>